<evidence type="ECO:0000256" key="27">
    <source>
        <dbReference type="ARBA" id="ARBA00060592"/>
    </source>
</evidence>
<evidence type="ECO:0000256" key="14">
    <source>
        <dbReference type="ARBA" id="ARBA00022692"/>
    </source>
</evidence>
<evidence type="ECO:0000256" key="9">
    <source>
        <dbReference type="ARBA" id="ARBA00022519"/>
    </source>
</evidence>
<dbReference type="InterPro" id="IPR001264">
    <property type="entry name" value="Glyco_trans_51"/>
</dbReference>
<keyword evidence="34" id="KW-1185">Reference proteome</keyword>
<keyword evidence="11" id="KW-0645">Protease</keyword>
<evidence type="ECO:0000256" key="17">
    <source>
        <dbReference type="ARBA" id="ARBA00022968"/>
    </source>
</evidence>
<organism evidence="33 34">
    <name type="scientific">Terasakiispira papahanaumokuakeensis</name>
    <dbReference type="NCBI Taxonomy" id="197479"/>
    <lineage>
        <taxon>Bacteria</taxon>
        <taxon>Pseudomonadati</taxon>
        <taxon>Pseudomonadota</taxon>
        <taxon>Gammaproteobacteria</taxon>
        <taxon>Oceanospirillales</taxon>
        <taxon>Terasakiispira</taxon>
    </lineage>
</organism>
<dbReference type="InterPro" id="IPR036950">
    <property type="entry name" value="PBP_transglycosylase"/>
</dbReference>
<keyword evidence="8" id="KW-1003">Cell membrane</keyword>
<evidence type="ECO:0000256" key="3">
    <source>
        <dbReference type="ARBA" id="ARBA00004752"/>
    </source>
</evidence>
<evidence type="ECO:0000256" key="19">
    <source>
        <dbReference type="ARBA" id="ARBA00022989"/>
    </source>
</evidence>
<evidence type="ECO:0000256" key="25">
    <source>
        <dbReference type="ARBA" id="ARBA00044770"/>
    </source>
</evidence>
<dbReference type="InterPro" id="IPR012338">
    <property type="entry name" value="Beta-lactam/transpept-like"/>
</dbReference>
<keyword evidence="16" id="KW-0133">Cell shape</keyword>
<dbReference type="GO" id="GO:0008955">
    <property type="term" value="F:peptidoglycan glycosyltransferase activity"/>
    <property type="evidence" value="ECO:0007669"/>
    <property type="project" value="UniProtKB-EC"/>
</dbReference>
<evidence type="ECO:0000256" key="12">
    <source>
        <dbReference type="ARBA" id="ARBA00022676"/>
    </source>
</evidence>
<name>A0A1E2VB69_9GAMM</name>
<dbReference type="GO" id="GO:0030288">
    <property type="term" value="C:outer membrane-bounded periplasmic space"/>
    <property type="evidence" value="ECO:0007669"/>
    <property type="project" value="TreeGrafter"/>
</dbReference>
<dbReference type="UniPathway" id="UPA00219"/>
<dbReference type="PANTHER" id="PTHR32282:SF27">
    <property type="entry name" value="PENICILLIN-BINDING PROTEIN 1A"/>
    <property type="match status" value="1"/>
</dbReference>
<dbReference type="GO" id="GO:0008360">
    <property type="term" value="P:regulation of cell shape"/>
    <property type="evidence" value="ECO:0007669"/>
    <property type="project" value="UniProtKB-KW"/>
</dbReference>
<keyword evidence="17" id="KW-0735">Signal-anchor</keyword>
<dbReference type="InterPro" id="IPR012340">
    <property type="entry name" value="NA-bd_OB-fold"/>
</dbReference>
<evidence type="ECO:0000256" key="20">
    <source>
        <dbReference type="ARBA" id="ARBA00023136"/>
    </source>
</evidence>
<feature type="chain" id="PRO_5009119684" description="Penicillin-binding protein 1A" evidence="29">
    <location>
        <begin position="27"/>
        <end position="876"/>
    </location>
</feature>
<keyword evidence="29" id="KW-0732">Signal</keyword>
<dbReference type="InterPro" id="IPR001460">
    <property type="entry name" value="PCN-bd_Tpept"/>
</dbReference>
<evidence type="ECO:0000256" key="24">
    <source>
        <dbReference type="ARBA" id="ARBA00034000"/>
    </source>
</evidence>
<comment type="catalytic activity">
    <reaction evidence="26">
        <text>[GlcNAc-(1-&gt;4)-Mur2Ac(oyl-L-Ala-gamma-D-Glu-L-Lys-D-Ala-D-Ala)](n)-di-trans,octa-cis-undecaprenyl diphosphate + beta-D-GlcNAc-(1-&gt;4)-Mur2Ac(oyl-L-Ala-gamma-D-Glu-L-Lys-D-Ala-D-Ala)-di-trans,octa-cis-undecaprenyl diphosphate = [GlcNAc-(1-&gt;4)-Mur2Ac(oyl-L-Ala-gamma-D-Glu-L-Lys-D-Ala-D-Ala)](n+1)-di-trans,octa-cis-undecaprenyl diphosphate + di-trans,octa-cis-undecaprenyl diphosphate + H(+)</text>
        <dbReference type="Rhea" id="RHEA:23708"/>
        <dbReference type="Rhea" id="RHEA-COMP:9602"/>
        <dbReference type="Rhea" id="RHEA-COMP:9603"/>
        <dbReference type="ChEBI" id="CHEBI:15378"/>
        <dbReference type="ChEBI" id="CHEBI:58405"/>
        <dbReference type="ChEBI" id="CHEBI:60033"/>
        <dbReference type="ChEBI" id="CHEBI:78435"/>
        <dbReference type="EC" id="2.4.99.28"/>
    </reaction>
</comment>
<dbReference type="EMBL" id="MDTQ01000001">
    <property type="protein sequence ID" value="ODC04221.1"/>
    <property type="molecule type" value="Genomic_DNA"/>
</dbReference>
<feature type="domain" description="Penicillin-binding protein OB-like" evidence="32">
    <location>
        <begin position="381"/>
        <end position="499"/>
    </location>
</feature>
<evidence type="ECO:0000256" key="11">
    <source>
        <dbReference type="ARBA" id="ARBA00022670"/>
    </source>
</evidence>
<evidence type="ECO:0000256" key="26">
    <source>
        <dbReference type="ARBA" id="ARBA00049902"/>
    </source>
</evidence>
<keyword evidence="13" id="KW-0808">Transferase</keyword>
<evidence type="ECO:0000256" key="2">
    <source>
        <dbReference type="ARBA" id="ARBA00004249"/>
    </source>
</evidence>
<evidence type="ECO:0000256" key="22">
    <source>
        <dbReference type="ARBA" id="ARBA00023268"/>
    </source>
</evidence>
<dbReference type="GO" id="GO:0005886">
    <property type="term" value="C:plasma membrane"/>
    <property type="evidence" value="ECO:0007669"/>
    <property type="project" value="UniProtKB-SubCell"/>
</dbReference>
<feature type="domain" description="Penicillin-binding protein transpeptidase" evidence="30">
    <location>
        <begin position="502"/>
        <end position="790"/>
    </location>
</feature>
<dbReference type="PANTHER" id="PTHR32282">
    <property type="entry name" value="BINDING PROTEIN TRANSPEPTIDASE, PUTATIVE-RELATED"/>
    <property type="match status" value="1"/>
</dbReference>
<keyword evidence="15" id="KW-0378">Hydrolase</keyword>
<dbReference type="GO" id="GO:0046677">
    <property type="term" value="P:response to antibiotic"/>
    <property type="evidence" value="ECO:0007669"/>
    <property type="project" value="UniProtKB-KW"/>
</dbReference>
<evidence type="ECO:0000256" key="6">
    <source>
        <dbReference type="ARBA" id="ARBA00012448"/>
    </source>
</evidence>
<dbReference type="GO" id="GO:0008658">
    <property type="term" value="F:penicillin binding"/>
    <property type="evidence" value="ECO:0007669"/>
    <property type="project" value="InterPro"/>
</dbReference>
<evidence type="ECO:0000313" key="34">
    <source>
        <dbReference type="Proteomes" id="UP000094291"/>
    </source>
</evidence>
<dbReference type="Gene3D" id="2.40.50.140">
    <property type="entry name" value="Nucleic acid-binding proteins"/>
    <property type="match status" value="1"/>
</dbReference>
<dbReference type="GO" id="GO:0009252">
    <property type="term" value="P:peptidoglycan biosynthetic process"/>
    <property type="evidence" value="ECO:0007669"/>
    <property type="project" value="UniProtKB-UniPathway"/>
</dbReference>
<evidence type="ECO:0000256" key="15">
    <source>
        <dbReference type="ARBA" id="ARBA00022801"/>
    </source>
</evidence>
<keyword evidence="23" id="KW-0961">Cell wall biogenesis/degradation</keyword>
<evidence type="ECO:0000256" key="29">
    <source>
        <dbReference type="SAM" id="SignalP"/>
    </source>
</evidence>
<comment type="function">
    <text evidence="1">Cell wall formation. Synthesis of cross-linked peptidoglycan from the lipid intermediates. The enzyme has a penicillin-insensitive transglycosylase N-terminal domain (formation of linear glycan strands) and a penicillin-sensitive transpeptidase C-terminal domain (cross-linking of the peptide subunits).</text>
</comment>
<dbReference type="Pfam" id="PF00905">
    <property type="entry name" value="Transpeptidase"/>
    <property type="match status" value="1"/>
</dbReference>
<keyword evidence="21" id="KW-0046">Antibiotic resistance</keyword>
<comment type="caution">
    <text evidence="33">The sequence shown here is derived from an EMBL/GenBank/DDBJ whole genome shotgun (WGS) entry which is preliminary data.</text>
</comment>
<dbReference type="SUPFAM" id="SSF56601">
    <property type="entry name" value="beta-lactamase/transpeptidase-like"/>
    <property type="match status" value="1"/>
</dbReference>
<dbReference type="Gene3D" id="3.40.710.10">
    <property type="entry name" value="DD-peptidase/beta-lactamase superfamily"/>
    <property type="match status" value="2"/>
</dbReference>
<evidence type="ECO:0000313" key="33">
    <source>
        <dbReference type="EMBL" id="ODC04221.1"/>
    </source>
</evidence>
<dbReference type="Proteomes" id="UP000094291">
    <property type="component" value="Unassembled WGS sequence"/>
</dbReference>
<keyword evidence="22" id="KW-0511">Multifunctional enzyme</keyword>
<evidence type="ECO:0000259" key="31">
    <source>
        <dbReference type="Pfam" id="PF00912"/>
    </source>
</evidence>
<evidence type="ECO:0000256" key="4">
    <source>
        <dbReference type="ARBA" id="ARBA00007090"/>
    </source>
</evidence>
<keyword evidence="20" id="KW-0472">Membrane</keyword>
<accession>A0A1E2VB69</accession>
<feature type="domain" description="Glycosyl transferase family 51" evidence="31">
    <location>
        <begin position="66"/>
        <end position="240"/>
    </location>
</feature>
<dbReference type="GO" id="GO:0071555">
    <property type="term" value="P:cell wall organization"/>
    <property type="evidence" value="ECO:0007669"/>
    <property type="project" value="UniProtKB-KW"/>
</dbReference>
<comment type="subcellular location">
    <subcellularLocation>
        <location evidence="2">Cell inner membrane</location>
        <topology evidence="2">Single-pass type II membrane protein</topology>
    </subcellularLocation>
</comment>
<keyword evidence="19" id="KW-1133">Transmembrane helix</keyword>
<evidence type="ECO:0000256" key="13">
    <source>
        <dbReference type="ARBA" id="ARBA00022679"/>
    </source>
</evidence>
<comment type="pathway">
    <text evidence="3">Cell wall biogenesis; peptidoglycan biosynthesis.</text>
</comment>
<evidence type="ECO:0000256" key="5">
    <source>
        <dbReference type="ARBA" id="ARBA00007739"/>
    </source>
</evidence>
<dbReference type="InterPro" id="IPR023346">
    <property type="entry name" value="Lysozyme-like_dom_sf"/>
</dbReference>
<evidence type="ECO:0000256" key="18">
    <source>
        <dbReference type="ARBA" id="ARBA00022984"/>
    </source>
</evidence>
<sequence>MARFKRCTAYLLWAGLALFAAMSAGALGVALYYWPGLQDEVAQLQDLDELLNTQLETPLRVYSADNKLIASFGEHRRERIHYNEIPEAYIKAILAAEDSAFFSHHGVDPKGLLRAAWQLVSTGHIQSGGSTITMQVARNYLLTLDRTFTRKIREILLSLRMEQMLSKQQIMELYVNKIYLGNRAYGIAAAADVYYGKPIGELDLAQLAMIAGLPKAPSAYNPLANPRRALIRRNWILSRMLELGEIEQPAYAEAVKQPITATYHAQEVELKAPYVAEAARSFAVEKFGPSAYTRGLRVYTTVTSEHQALAQRSLQRGLENYDQKHGWRGVEQESIPPEPPQETLDQDALAELKDARTSLDDVEKALEDERARHLEGLIGENVSNWLKVLDSTPLYGGLAPAIVVHTEDDLIVVLQQDGTLALIPREQFDWAGKLHSAYWKIPHAPAAGRFLNRGDLVRIKPLDEPETQNYRLPSSVFKGDQVSDQPKPFPVVQLSQLPDIQGAVVAMKPEDGALTAMVGGFDFNMSKYNRAEQAERQAGSIFKPFIYLAALEKGYTAATVINDAPVVFDDQQLEDQWRPQNSNGTFAGPTRLRKGLYTSRNLVSIRVLDYVGVARAIDLIGRFGFDPDKMPRNLSLALGSANVTPMAMARAYAIMANGGFRISPYLISRIENSNDDVVYRALPPQVCRNCEPDQKTLRFDGQDYPIAPRVVDSRTLYIMQSILRDVIEKGTGRRALALNRGDIRGKTGTTNELRDTWFSGFNSDLAVTVWAGFDNPDTTGEYGASLALPIWIDFMKEALAGRPERSMARPSGIVTVKIDPETGQRARPGQQDAIFELFKSERVPKAGHGPNLDIDTGGEDSGEGRAPDAPAPESLF</sequence>
<dbReference type="OrthoDB" id="9766909at2"/>
<feature type="region of interest" description="Disordered" evidence="28">
    <location>
        <begin position="839"/>
        <end position="876"/>
    </location>
</feature>
<keyword evidence="9" id="KW-0997">Cell inner membrane</keyword>
<dbReference type="EC" id="3.4.16.4" evidence="6"/>
<evidence type="ECO:0000259" key="30">
    <source>
        <dbReference type="Pfam" id="PF00905"/>
    </source>
</evidence>
<protein>
    <recommendedName>
        <fullName evidence="7">Penicillin-binding protein 1A</fullName>
        <ecNumber evidence="25">2.4.99.28</ecNumber>
        <ecNumber evidence="6">3.4.16.4</ecNumber>
    </recommendedName>
</protein>
<keyword evidence="14" id="KW-0812">Transmembrane</keyword>
<dbReference type="Pfam" id="PF17092">
    <property type="entry name" value="PCB_OB"/>
    <property type="match status" value="1"/>
</dbReference>
<feature type="signal peptide" evidence="29">
    <location>
        <begin position="1"/>
        <end position="26"/>
    </location>
</feature>
<dbReference type="STRING" id="197479.BFW38_12460"/>
<dbReference type="Pfam" id="PF00912">
    <property type="entry name" value="Transgly"/>
    <property type="match status" value="1"/>
</dbReference>
<proteinExistence type="inferred from homology"/>
<evidence type="ECO:0000259" key="32">
    <source>
        <dbReference type="Pfam" id="PF17092"/>
    </source>
</evidence>
<dbReference type="AlphaFoldDB" id="A0A1E2VB69"/>
<gene>
    <name evidence="33" type="ORF">BFW38_12460</name>
</gene>
<dbReference type="EC" id="2.4.99.28" evidence="25"/>
<dbReference type="GO" id="GO:0009002">
    <property type="term" value="F:serine-type D-Ala-D-Ala carboxypeptidase activity"/>
    <property type="evidence" value="ECO:0007669"/>
    <property type="project" value="UniProtKB-EC"/>
</dbReference>
<dbReference type="RefSeq" id="WP_068999168.1">
    <property type="nucleotide sequence ID" value="NZ_MDTQ01000001.1"/>
</dbReference>
<evidence type="ECO:0000256" key="21">
    <source>
        <dbReference type="ARBA" id="ARBA00023251"/>
    </source>
</evidence>
<dbReference type="InterPro" id="IPR050396">
    <property type="entry name" value="Glycosyltr_51/Transpeptidase"/>
</dbReference>
<dbReference type="GO" id="GO:0006508">
    <property type="term" value="P:proteolysis"/>
    <property type="evidence" value="ECO:0007669"/>
    <property type="project" value="UniProtKB-KW"/>
</dbReference>
<keyword evidence="12" id="KW-0328">Glycosyltransferase</keyword>
<evidence type="ECO:0000256" key="8">
    <source>
        <dbReference type="ARBA" id="ARBA00022475"/>
    </source>
</evidence>
<evidence type="ECO:0000256" key="23">
    <source>
        <dbReference type="ARBA" id="ARBA00023316"/>
    </source>
</evidence>
<comment type="catalytic activity">
    <reaction evidence="24">
        <text>Preferential cleavage: (Ac)2-L-Lys-D-Ala-|-D-Ala. Also transpeptidation of peptidyl-alanyl moieties that are N-acyl substituents of D-alanine.</text>
        <dbReference type="EC" id="3.4.16.4"/>
    </reaction>
</comment>
<comment type="pathway">
    <text evidence="27">Glycan biosynthesis.</text>
</comment>
<evidence type="ECO:0000256" key="1">
    <source>
        <dbReference type="ARBA" id="ARBA00002624"/>
    </source>
</evidence>
<dbReference type="Gene3D" id="1.10.3810.10">
    <property type="entry name" value="Biosynthetic peptidoglycan transglycosylase-like"/>
    <property type="match status" value="1"/>
</dbReference>
<keyword evidence="10" id="KW-0121">Carboxypeptidase</keyword>
<dbReference type="NCBIfam" id="TIGR02074">
    <property type="entry name" value="PBP_1a_fam"/>
    <property type="match status" value="1"/>
</dbReference>
<keyword evidence="18" id="KW-0573">Peptidoglycan synthesis</keyword>
<evidence type="ECO:0000256" key="10">
    <source>
        <dbReference type="ARBA" id="ARBA00022645"/>
    </source>
</evidence>
<comment type="similarity">
    <text evidence="4">In the C-terminal section; belongs to the transpeptidase family.</text>
</comment>
<reference evidence="33 34" key="1">
    <citation type="submission" date="2016-08" db="EMBL/GenBank/DDBJ databases">
        <authorList>
            <person name="Seilhamer J.J."/>
        </authorList>
    </citation>
    <scope>NUCLEOTIDE SEQUENCE [LARGE SCALE GENOMIC DNA]</scope>
    <source>
        <strain evidence="33 34">PH27A</strain>
    </source>
</reference>
<evidence type="ECO:0000256" key="7">
    <source>
        <dbReference type="ARBA" id="ARBA00018638"/>
    </source>
</evidence>
<evidence type="ECO:0000256" key="16">
    <source>
        <dbReference type="ARBA" id="ARBA00022960"/>
    </source>
</evidence>
<comment type="similarity">
    <text evidence="5">In the N-terminal section; belongs to the glycosyltransferase 51 family.</text>
</comment>
<dbReference type="FunFam" id="1.10.3810.10:FF:000003">
    <property type="entry name" value="Penicillin-binding protein 1a"/>
    <property type="match status" value="1"/>
</dbReference>
<evidence type="ECO:0000256" key="28">
    <source>
        <dbReference type="SAM" id="MobiDB-lite"/>
    </source>
</evidence>
<dbReference type="InterPro" id="IPR031376">
    <property type="entry name" value="PCB_OB"/>
</dbReference>
<dbReference type="SUPFAM" id="SSF53955">
    <property type="entry name" value="Lysozyme-like"/>
    <property type="match status" value="1"/>
</dbReference>